<dbReference type="EMBL" id="UOFV01000284">
    <property type="protein sequence ID" value="VAX01995.1"/>
    <property type="molecule type" value="Genomic_DNA"/>
</dbReference>
<protein>
    <recommendedName>
        <fullName evidence="2">Sulfur relay protein DsrC</fullName>
    </recommendedName>
</protein>
<proteinExistence type="predicted"/>
<name>A0A3B1B6Q4_9ZZZZ</name>
<evidence type="ECO:0008006" key="2">
    <source>
        <dbReference type="Google" id="ProtNLM"/>
    </source>
</evidence>
<reference evidence="1" key="1">
    <citation type="submission" date="2018-06" db="EMBL/GenBank/DDBJ databases">
        <authorList>
            <person name="Zhirakovskaya E."/>
        </authorList>
    </citation>
    <scope>NUCLEOTIDE SEQUENCE</scope>
</reference>
<dbReference type="AlphaFoldDB" id="A0A3B1B6Q4"/>
<organism evidence="1">
    <name type="scientific">hydrothermal vent metagenome</name>
    <dbReference type="NCBI Taxonomy" id="652676"/>
    <lineage>
        <taxon>unclassified sequences</taxon>
        <taxon>metagenomes</taxon>
        <taxon>ecological metagenomes</taxon>
    </lineage>
</organism>
<accession>A0A3B1B6Q4</accession>
<evidence type="ECO:0000313" key="1">
    <source>
        <dbReference type="EMBL" id="VAX01995.1"/>
    </source>
</evidence>
<sequence length="76" mass="8383">MMIYLSELLIQNPELESFEQLLQVIAQKAQQGAIHLKIDIKPAYPDTPGNWEDKVEGAFAGVHSMMGAYTGCTGED</sequence>
<gene>
    <name evidence="1" type="ORF">MNBD_GAMMA19-356</name>
</gene>